<evidence type="ECO:0000256" key="1">
    <source>
        <dbReference type="SAM" id="MobiDB-lite"/>
    </source>
</evidence>
<protein>
    <submittedName>
        <fullName evidence="3">Dnajb9 protein</fullName>
    </submittedName>
</protein>
<feature type="domain" description="SAP" evidence="2">
    <location>
        <begin position="8"/>
        <end position="42"/>
    </location>
</feature>
<evidence type="ECO:0000313" key="3">
    <source>
        <dbReference type="EMBL" id="CAE7755386.1"/>
    </source>
</evidence>
<proteinExistence type="predicted"/>
<organism evidence="3 4">
    <name type="scientific">Symbiodinium pilosum</name>
    <name type="common">Dinoflagellate</name>
    <dbReference type="NCBI Taxonomy" id="2952"/>
    <lineage>
        <taxon>Eukaryota</taxon>
        <taxon>Sar</taxon>
        <taxon>Alveolata</taxon>
        <taxon>Dinophyceae</taxon>
        <taxon>Suessiales</taxon>
        <taxon>Symbiodiniaceae</taxon>
        <taxon>Symbiodinium</taxon>
    </lineage>
</organism>
<dbReference type="OrthoDB" id="445357at2759"/>
<sequence length="320" mass="34835">MVVVGDNYGPLRAPELRWLCNQRGLSPYGLKRGLVARLDEQDQQGIESSSECYACGLEPFRELEELAAKYASERQASSGPRSAATAKTAAKAKEPPQTKASVEPKPLPVGPMASPIAPAQAKMPPLAKQGLTDEERRLRSMLEFFACADTQSTKSTGKDMLFALKYKDFVKTVFDFLQSDSAAPSSGLEPMASTAMATAAAAAAAMTDALLRGTNPQDAAPNTEINTAELNETRSSNMLQQVKEMLEAHLQVCHLQTRHDVLFAELDAMTKAVTAKADEIKEVQASLDAFMQKEAQQRQGLVERTQLQLSAWLDKINTQE</sequence>
<dbReference type="InterPro" id="IPR003034">
    <property type="entry name" value="SAP_dom"/>
</dbReference>
<reference evidence="3" key="1">
    <citation type="submission" date="2021-02" db="EMBL/GenBank/DDBJ databases">
        <authorList>
            <person name="Dougan E. K."/>
            <person name="Rhodes N."/>
            <person name="Thang M."/>
            <person name="Chan C."/>
        </authorList>
    </citation>
    <scope>NUCLEOTIDE SEQUENCE</scope>
</reference>
<keyword evidence="4" id="KW-1185">Reference proteome</keyword>
<evidence type="ECO:0000313" key="4">
    <source>
        <dbReference type="Proteomes" id="UP000649617"/>
    </source>
</evidence>
<accession>A0A812XVE1</accession>
<comment type="caution">
    <text evidence="3">The sequence shown here is derived from an EMBL/GenBank/DDBJ whole genome shotgun (WGS) entry which is preliminary data.</text>
</comment>
<evidence type="ECO:0000259" key="2">
    <source>
        <dbReference type="PROSITE" id="PS50800"/>
    </source>
</evidence>
<name>A0A812XVE1_SYMPI</name>
<gene>
    <name evidence="3" type="primary">Dnajb9</name>
    <name evidence="3" type="ORF">SPIL2461_LOCUS21942</name>
</gene>
<dbReference type="AlphaFoldDB" id="A0A812XVE1"/>
<feature type="region of interest" description="Disordered" evidence="1">
    <location>
        <begin position="71"/>
        <end position="108"/>
    </location>
</feature>
<dbReference type="Proteomes" id="UP000649617">
    <property type="component" value="Unassembled WGS sequence"/>
</dbReference>
<dbReference type="PROSITE" id="PS50800">
    <property type="entry name" value="SAP"/>
    <property type="match status" value="1"/>
</dbReference>
<dbReference type="EMBL" id="CAJNIZ010046734">
    <property type="protein sequence ID" value="CAE7755386.1"/>
    <property type="molecule type" value="Genomic_DNA"/>
</dbReference>